<dbReference type="OrthoDB" id="4485482at2"/>
<protein>
    <submittedName>
        <fullName evidence="1">Uncharacterized protein</fullName>
    </submittedName>
</protein>
<evidence type="ECO:0000313" key="2">
    <source>
        <dbReference type="Proteomes" id="UP000321424"/>
    </source>
</evidence>
<accession>A0A511MPV3</accession>
<reference evidence="1 2" key="1">
    <citation type="submission" date="2019-07" db="EMBL/GenBank/DDBJ databases">
        <title>Whole genome shotgun sequence of Nocardia ninae NBRC 108245.</title>
        <authorList>
            <person name="Hosoyama A."/>
            <person name="Uohara A."/>
            <person name="Ohji S."/>
            <person name="Ichikawa N."/>
        </authorList>
    </citation>
    <scope>NUCLEOTIDE SEQUENCE [LARGE SCALE GENOMIC DNA]</scope>
    <source>
        <strain evidence="1 2">NBRC 108245</strain>
    </source>
</reference>
<evidence type="ECO:0000313" key="1">
    <source>
        <dbReference type="EMBL" id="GEM41986.1"/>
    </source>
</evidence>
<comment type="caution">
    <text evidence="1">The sequence shown here is derived from an EMBL/GenBank/DDBJ whole genome shotgun (WGS) entry which is preliminary data.</text>
</comment>
<sequence length="244" mass="26610">MTMPGQSPPSGALVQGTQLGRDINEAYIRAQLRGTVLPGWKDAQTGIRTVHDEFGNRLDRFRDSQLDMIDRLDLLEGVVGYCSLWMSKNWELTGGAFRRLPFDSQLGPRKGTELAHDGIKLLDKGLWRIDAHLTWYPAPSGWGQSNTPGATKIVVAYADTGSVYSEKEHDGVITPYGAETSAFSHTLVIPEDGRFVVQLHAGHPKDVHRVYGGTVKSALSVNKWDSGTNNNVLAPTVPDGGTLS</sequence>
<dbReference type="EMBL" id="BJXA01000060">
    <property type="protein sequence ID" value="GEM41986.1"/>
    <property type="molecule type" value="Genomic_DNA"/>
</dbReference>
<gene>
    <name evidence="1" type="ORF">NN4_65050</name>
</gene>
<organism evidence="1 2">
    <name type="scientific">Nocardia ninae NBRC 108245</name>
    <dbReference type="NCBI Taxonomy" id="1210091"/>
    <lineage>
        <taxon>Bacteria</taxon>
        <taxon>Bacillati</taxon>
        <taxon>Actinomycetota</taxon>
        <taxon>Actinomycetes</taxon>
        <taxon>Mycobacteriales</taxon>
        <taxon>Nocardiaceae</taxon>
        <taxon>Nocardia</taxon>
    </lineage>
</organism>
<dbReference type="Proteomes" id="UP000321424">
    <property type="component" value="Unassembled WGS sequence"/>
</dbReference>
<dbReference type="RefSeq" id="WP_147139274.1">
    <property type="nucleotide sequence ID" value="NZ_BJXA01000060.1"/>
</dbReference>
<name>A0A511MPV3_9NOCA</name>
<proteinExistence type="predicted"/>
<keyword evidence="2" id="KW-1185">Reference proteome</keyword>
<dbReference type="AlphaFoldDB" id="A0A511MPV3"/>